<comment type="catalytic activity">
    <reaction evidence="21">
        <text>S-nitroso-L-cysteinyl-[GAPDH] + L-cysteinyl-[protein] = L-cysteinyl-[GAPDH] + S-nitroso-L-cysteinyl-[protein]</text>
        <dbReference type="Rhea" id="RHEA:66684"/>
        <dbReference type="Rhea" id="RHEA-COMP:10131"/>
        <dbReference type="Rhea" id="RHEA-COMP:17089"/>
        <dbReference type="Rhea" id="RHEA-COMP:17090"/>
        <dbReference type="Rhea" id="RHEA-COMP:17091"/>
        <dbReference type="ChEBI" id="CHEBI:29950"/>
        <dbReference type="ChEBI" id="CHEBI:149494"/>
    </reaction>
    <physiologicalReaction direction="left-to-right" evidence="21">
        <dbReference type="Rhea" id="RHEA:66685"/>
    </physiologicalReaction>
</comment>
<comment type="catalytic activity">
    <reaction evidence="20">
        <text>D-glyceraldehyde 3-phosphate + phosphate + NAD(+) = (2R)-3-phospho-glyceroyl phosphate + NADH + H(+)</text>
        <dbReference type="Rhea" id="RHEA:10300"/>
        <dbReference type="ChEBI" id="CHEBI:15378"/>
        <dbReference type="ChEBI" id="CHEBI:43474"/>
        <dbReference type="ChEBI" id="CHEBI:57540"/>
        <dbReference type="ChEBI" id="CHEBI:57604"/>
        <dbReference type="ChEBI" id="CHEBI:57945"/>
        <dbReference type="ChEBI" id="CHEBI:59776"/>
        <dbReference type="EC" id="1.2.1.12"/>
    </reaction>
</comment>
<evidence type="ECO:0000256" key="9">
    <source>
        <dbReference type="ARBA" id="ARBA00022679"/>
    </source>
</evidence>
<keyword evidence="8" id="KW-0963">Cytoplasm</keyword>
<feature type="binding site" evidence="23">
    <location>
        <position position="152"/>
    </location>
    <ligand>
        <name>NAD(+)</name>
        <dbReference type="ChEBI" id="CHEBI:57540"/>
    </ligand>
</feature>
<evidence type="ECO:0000256" key="3">
    <source>
        <dbReference type="ARBA" id="ARBA00004514"/>
    </source>
</evidence>
<dbReference type="Pfam" id="PF00044">
    <property type="entry name" value="Gp_dh_N"/>
    <property type="match status" value="1"/>
</dbReference>
<evidence type="ECO:0000256" key="22">
    <source>
        <dbReference type="PIRSR" id="PIRSR000149-1"/>
    </source>
</evidence>
<evidence type="ECO:0000256" key="1">
    <source>
        <dbReference type="ARBA" id="ARBA00004123"/>
    </source>
</evidence>
<comment type="subunit">
    <text evidence="19">Homotetramer. Interacts with TPPP; the interaction is direct. Interacts (when S-nitrosylated) with SIAH1; leading to nuclear translocation. Interacts with RILPL1/GOSPEL, leading to prevent the interaction between GAPDH and SIAH1 and prevent nuclear translocation. Interacts with CHP1; the interaction increases the binding of CHP1 with microtubules. Associates with microtubules. Interacts with EIF1AD, USP25, PRKCI and WARS1. Interacts with phosphorylated RPL13A; inhibited by oxidatively-modified low-densitity lipoprotein (LDL(ox)). Component of the GAIT complex. Interacts with FKBP6; leading to inhibit GAPDH catalytic activity. Interacts with TRAF2, promoting TRAF2 ubiquitination. Interacts with TRAF3, promoting TRAF3 ubiquitination.</text>
</comment>
<keyword evidence="15" id="KW-0324">Glycolysis</keyword>
<evidence type="ECO:0000313" key="26">
    <source>
        <dbReference type="Ensembl" id="ENSLCNP00005033661.1"/>
    </source>
</evidence>
<dbReference type="CDD" id="cd18126">
    <property type="entry name" value="GAPDH_I_C"/>
    <property type="match status" value="1"/>
</dbReference>
<evidence type="ECO:0000256" key="2">
    <source>
        <dbReference type="ARBA" id="ARBA00004245"/>
    </source>
</evidence>
<keyword evidence="13" id="KW-0560">Oxidoreductase</keyword>
<dbReference type="InterPro" id="IPR036291">
    <property type="entry name" value="NAD(P)-bd_dom_sf"/>
</dbReference>
<dbReference type="PANTHER" id="PTHR10836">
    <property type="entry name" value="GLYCERALDEHYDE 3-PHOSPHATE DEHYDROGENASE"/>
    <property type="match status" value="1"/>
</dbReference>
<dbReference type="Ensembl" id="ENSLCNT00005037565.1">
    <property type="protein sequence ID" value="ENSLCNP00005033661.1"/>
    <property type="gene ID" value="ENSLCNG00005021892.1"/>
</dbReference>
<dbReference type="InterPro" id="IPR020829">
    <property type="entry name" value="GlycerAld_3-P_DH_cat"/>
</dbReference>
<keyword evidence="27" id="KW-1185">Reference proteome</keyword>
<dbReference type="SUPFAM" id="SSF55347">
    <property type="entry name" value="Glyceraldehyde-3-phosphate dehydrogenase-like, C-terminal domain"/>
    <property type="match status" value="1"/>
</dbReference>
<keyword evidence="11" id="KW-0702">S-nitrosylation</keyword>
<feature type="binding site" evidence="23">
    <location>
        <position position="110"/>
    </location>
    <ligand>
        <name>NAD(+)</name>
        <dbReference type="ChEBI" id="CHEBI:57540"/>
    </ligand>
</feature>
<dbReference type="FunFam" id="3.40.50.720:FF:000319">
    <property type="entry name" value="Glyceraldehyde-3-phosphate dehydrogenase"/>
    <property type="match status" value="1"/>
</dbReference>
<evidence type="ECO:0000256" key="11">
    <source>
        <dbReference type="ARBA" id="ARBA00022799"/>
    </source>
</evidence>
<accession>A0A667IME9</accession>
<evidence type="ECO:0000259" key="25">
    <source>
        <dbReference type="SMART" id="SM00846"/>
    </source>
</evidence>
<feature type="binding site" evidence="23">
    <location>
        <position position="65"/>
    </location>
    <ligand>
        <name>NAD(+)</name>
        <dbReference type="ChEBI" id="CHEBI:57540"/>
    </ligand>
</feature>
<evidence type="ECO:0000256" key="16">
    <source>
        <dbReference type="ARBA" id="ARBA00023212"/>
    </source>
</evidence>
<organism evidence="26 27">
    <name type="scientific">Lynx canadensis</name>
    <name type="common">Canada lynx</name>
    <name type="synonym">Felis canadensis</name>
    <dbReference type="NCBI Taxonomy" id="61383"/>
    <lineage>
        <taxon>Eukaryota</taxon>
        <taxon>Metazoa</taxon>
        <taxon>Chordata</taxon>
        <taxon>Craniata</taxon>
        <taxon>Vertebrata</taxon>
        <taxon>Euteleostomi</taxon>
        <taxon>Mammalia</taxon>
        <taxon>Eutheria</taxon>
        <taxon>Laurasiatheria</taxon>
        <taxon>Carnivora</taxon>
        <taxon>Feliformia</taxon>
        <taxon>Felidae</taxon>
        <taxon>Felinae</taxon>
        <taxon>Lynx</taxon>
    </lineage>
</organism>
<evidence type="ECO:0000256" key="23">
    <source>
        <dbReference type="PIRSR" id="PIRSR000149-3"/>
    </source>
</evidence>
<dbReference type="GO" id="GO:0005856">
    <property type="term" value="C:cytoskeleton"/>
    <property type="evidence" value="ECO:0007669"/>
    <property type="project" value="UniProtKB-SubCell"/>
</dbReference>
<dbReference type="Gene3D" id="3.30.360.10">
    <property type="entry name" value="Dihydrodipicolinate Reductase, domain 2"/>
    <property type="match status" value="1"/>
</dbReference>
<dbReference type="AlphaFoldDB" id="A0A667IME9"/>
<feature type="domain" description="Glyceraldehyde 3-phosphate dehydrogenase NAD(P) binding" evidence="25">
    <location>
        <begin position="49"/>
        <end position="182"/>
    </location>
</feature>
<evidence type="ECO:0000256" key="5">
    <source>
        <dbReference type="ARBA" id="ARBA00007406"/>
    </source>
</evidence>
<dbReference type="GO" id="GO:0006096">
    <property type="term" value="P:glycolytic process"/>
    <property type="evidence" value="ECO:0007669"/>
    <property type="project" value="UniProtKB-KW"/>
</dbReference>
<dbReference type="SUPFAM" id="SSF51735">
    <property type="entry name" value="NAD(P)-binding Rossmann-fold domains"/>
    <property type="match status" value="1"/>
</dbReference>
<evidence type="ECO:0000256" key="13">
    <source>
        <dbReference type="ARBA" id="ARBA00023002"/>
    </source>
</evidence>
<feature type="binding site" evidence="23">
    <location>
        <position position="334"/>
    </location>
    <ligand>
        <name>NAD(+)</name>
        <dbReference type="ChEBI" id="CHEBI:57540"/>
    </ligand>
</feature>
<dbReference type="PANTHER" id="PTHR10836:SF111">
    <property type="entry name" value="GLYCERALDEHYDE-3-PHOSPHATE DEHYDROGENASE"/>
    <property type="match status" value="1"/>
</dbReference>
<dbReference type="Pfam" id="PF02800">
    <property type="entry name" value="Gp_dh_C"/>
    <property type="match status" value="1"/>
</dbReference>
<sequence length="353" mass="38478">MLRGPSPREPLLTKNAIVKKYFTALCSSPFDRQLHLLVQCQPRPQDMMVKVGVNGFGLGIVTINDPFIDLNYMVYMFQYDSTQSKFHGTVKAENGKRVIHGKPITIFQERDPANIKWGDAGAEYVVESTGVFASMEKAGAHLRGGAKRVIISAPSADAPMFVMGVNHEQYDNSLKIVSNASCATTCLAPLAKVIHEHFGIAEGLMTTVQVITLWRDGRGAAQNIIPVSTGAAKAVGKVIPELNGKLTGMAFCVPTPNVSIVDLTCFLEKAAKYEDIKKVVKQASEGPLKGILGYAEDQVISCDFNSDTHSSTFDAGADIVLSDHFVKLISWYDNEFGYSNQVVDLMVHMASKE</sequence>
<dbReference type="PIRSF" id="PIRSF000149">
    <property type="entry name" value="GAP_DH"/>
    <property type="match status" value="1"/>
</dbReference>
<dbReference type="GO" id="GO:0005829">
    <property type="term" value="C:cytosol"/>
    <property type="evidence" value="ECO:0007669"/>
    <property type="project" value="UniProtKB-SubCell"/>
</dbReference>
<dbReference type="InterPro" id="IPR020828">
    <property type="entry name" value="GlycerAld_3-P_DH_NAD(P)-bd"/>
</dbReference>
<dbReference type="GO" id="GO:0016740">
    <property type="term" value="F:transferase activity"/>
    <property type="evidence" value="ECO:0007669"/>
    <property type="project" value="UniProtKB-KW"/>
</dbReference>
<dbReference type="Proteomes" id="UP000472241">
    <property type="component" value="Unplaced"/>
</dbReference>
<evidence type="ECO:0000256" key="8">
    <source>
        <dbReference type="ARBA" id="ARBA00022490"/>
    </source>
</evidence>
<dbReference type="SMART" id="SM00846">
    <property type="entry name" value="Gp_dh_N"/>
    <property type="match status" value="1"/>
</dbReference>
<dbReference type="FunFam" id="3.30.360.10:FF:000001">
    <property type="entry name" value="Glyceraldehyde-3-phosphate dehydrogenase"/>
    <property type="match status" value="1"/>
</dbReference>
<dbReference type="GO" id="GO:0004365">
    <property type="term" value="F:glyceraldehyde-3-phosphate dehydrogenase (NAD+) (phosphorylating) activity"/>
    <property type="evidence" value="ECO:0007669"/>
    <property type="project" value="UniProtKB-EC"/>
</dbReference>
<protein>
    <recommendedName>
        <fullName evidence="7">Glyceraldehyde-3-phosphate dehydrogenase</fullName>
        <ecNumber evidence="6">1.2.1.12</ecNumber>
    </recommendedName>
    <alternativeName>
        <fullName evidence="18">Peptidyl-cysteine S-nitrosylase GAPDH</fullName>
    </alternativeName>
</protein>
<dbReference type="EC" id="1.2.1.12" evidence="6"/>
<evidence type="ECO:0000256" key="21">
    <source>
        <dbReference type="ARBA" id="ARBA00048005"/>
    </source>
</evidence>
<evidence type="ECO:0000256" key="6">
    <source>
        <dbReference type="ARBA" id="ARBA00013119"/>
    </source>
</evidence>
<evidence type="ECO:0000256" key="15">
    <source>
        <dbReference type="ARBA" id="ARBA00023152"/>
    </source>
</evidence>
<evidence type="ECO:0000256" key="19">
    <source>
        <dbReference type="ARBA" id="ARBA00046997"/>
    </source>
</evidence>
<proteinExistence type="inferred from homology"/>
<evidence type="ECO:0000256" key="17">
    <source>
        <dbReference type="ARBA" id="ARBA00023242"/>
    </source>
</evidence>
<dbReference type="GO" id="GO:0006417">
    <property type="term" value="P:regulation of translation"/>
    <property type="evidence" value="ECO:0007669"/>
    <property type="project" value="UniProtKB-KW"/>
</dbReference>
<evidence type="ECO:0000256" key="12">
    <source>
        <dbReference type="ARBA" id="ARBA00022845"/>
    </source>
</evidence>
<evidence type="ECO:0000256" key="18">
    <source>
        <dbReference type="ARBA" id="ARBA00031890"/>
    </source>
</evidence>
<evidence type="ECO:0000256" key="7">
    <source>
        <dbReference type="ARBA" id="ARBA00021022"/>
    </source>
</evidence>
<keyword evidence="9" id="KW-0808">Transferase</keyword>
<keyword evidence="16" id="KW-0206">Cytoskeleton</keyword>
<reference evidence="26" key="2">
    <citation type="submission" date="2025-09" db="UniProtKB">
        <authorList>
            <consortium name="Ensembl"/>
        </authorList>
    </citation>
    <scope>IDENTIFICATION</scope>
</reference>
<evidence type="ECO:0000256" key="20">
    <source>
        <dbReference type="ARBA" id="ARBA00047698"/>
    </source>
</evidence>
<comment type="pathway">
    <text evidence="4">Carbohydrate degradation; glycolysis; pyruvate from D-glyceraldehyde 3-phosphate: step 1/5.</text>
</comment>
<comment type="subcellular location">
    <subcellularLocation>
        <location evidence="2">Cytoplasm</location>
        <location evidence="2">Cytoskeleton</location>
    </subcellularLocation>
    <subcellularLocation>
        <location evidence="3">Cytoplasm</location>
        <location evidence="3">Cytosol</location>
    </subcellularLocation>
    <subcellularLocation>
        <location evidence="1">Nucleus</location>
    </subcellularLocation>
</comment>
<evidence type="ECO:0000313" key="27">
    <source>
        <dbReference type="Proteomes" id="UP000472241"/>
    </source>
</evidence>
<dbReference type="GO" id="GO:0005634">
    <property type="term" value="C:nucleus"/>
    <property type="evidence" value="ECO:0007669"/>
    <property type="project" value="UniProtKB-SubCell"/>
</dbReference>
<keyword evidence="14 23" id="KW-0520">NAD</keyword>
<dbReference type="InterPro" id="IPR020831">
    <property type="entry name" value="GlycerAld/Erythrose_P_DH"/>
</dbReference>
<keyword evidence="17" id="KW-0539">Nucleus</keyword>
<dbReference type="GO" id="GO:0051287">
    <property type="term" value="F:NAD binding"/>
    <property type="evidence" value="ECO:0007669"/>
    <property type="project" value="InterPro"/>
</dbReference>
<evidence type="ECO:0000256" key="24">
    <source>
        <dbReference type="RuleBase" id="RU000397"/>
    </source>
</evidence>
<keyword evidence="10" id="KW-0053">Apoptosis</keyword>
<dbReference type="Gene3D" id="3.40.50.720">
    <property type="entry name" value="NAD(P)-binding Rossmann-like Domain"/>
    <property type="match status" value="1"/>
</dbReference>
<keyword evidence="12" id="KW-0810">Translation regulation</keyword>
<evidence type="ECO:0000256" key="14">
    <source>
        <dbReference type="ARBA" id="ARBA00023027"/>
    </source>
</evidence>
<dbReference type="CDD" id="cd05214">
    <property type="entry name" value="GAPDH_I_N"/>
    <property type="match status" value="1"/>
</dbReference>
<reference evidence="26" key="1">
    <citation type="submission" date="2025-08" db="UniProtKB">
        <authorList>
            <consortium name="Ensembl"/>
        </authorList>
    </citation>
    <scope>IDENTIFICATION</scope>
</reference>
<name>A0A667IME9_LYNCA</name>
<comment type="similarity">
    <text evidence="5 24">Belongs to the glyceraldehyde-3-phosphate dehydrogenase family.</text>
</comment>
<evidence type="ECO:0000256" key="4">
    <source>
        <dbReference type="ARBA" id="ARBA00004869"/>
    </source>
</evidence>
<evidence type="ECO:0000256" key="10">
    <source>
        <dbReference type="ARBA" id="ARBA00022703"/>
    </source>
</evidence>
<keyword evidence="23" id="KW-0547">Nucleotide-binding</keyword>
<feature type="active site" description="Nucleophile" evidence="22">
    <location>
        <position position="182"/>
    </location>
</feature>
<dbReference type="PRINTS" id="PR00078">
    <property type="entry name" value="G3PDHDRGNASE"/>
</dbReference>
<dbReference type="GO" id="GO:0006915">
    <property type="term" value="P:apoptotic process"/>
    <property type="evidence" value="ECO:0007669"/>
    <property type="project" value="UniProtKB-KW"/>
</dbReference>